<dbReference type="EMBL" id="FPAS01000005">
    <property type="protein sequence ID" value="SFT85768.1"/>
    <property type="molecule type" value="Genomic_DNA"/>
</dbReference>
<evidence type="ECO:0000313" key="3">
    <source>
        <dbReference type="Proteomes" id="UP000236454"/>
    </source>
</evidence>
<protein>
    <recommendedName>
        <fullName evidence="4">EpsG family protein</fullName>
    </recommendedName>
</protein>
<name>A0A1I7BF34_9FLAO</name>
<feature type="transmembrane region" description="Helical" evidence="1">
    <location>
        <begin position="139"/>
        <end position="162"/>
    </location>
</feature>
<dbReference type="RefSeq" id="WP_090251792.1">
    <property type="nucleotide sequence ID" value="NZ_FPAS01000005.1"/>
</dbReference>
<keyword evidence="3" id="KW-1185">Reference proteome</keyword>
<keyword evidence="1" id="KW-0472">Membrane</keyword>
<dbReference type="OrthoDB" id="1466907at2"/>
<feature type="transmembrane region" description="Helical" evidence="1">
    <location>
        <begin position="54"/>
        <end position="74"/>
    </location>
</feature>
<feature type="transmembrane region" description="Helical" evidence="1">
    <location>
        <begin position="174"/>
        <end position="192"/>
    </location>
</feature>
<keyword evidence="1" id="KW-0812">Transmembrane</keyword>
<evidence type="ECO:0008006" key="4">
    <source>
        <dbReference type="Google" id="ProtNLM"/>
    </source>
</evidence>
<feature type="transmembrane region" description="Helical" evidence="1">
    <location>
        <begin position="212"/>
        <end position="235"/>
    </location>
</feature>
<dbReference type="AlphaFoldDB" id="A0A1I7BF34"/>
<evidence type="ECO:0000256" key="1">
    <source>
        <dbReference type="SAM" id="Phobius"/>
    </source>
</evidence>
<sequence length="317" mass="36435">MLHFFSNNKPFVLALLPLLLIAHLIFELNFDYFQAGINSDTNITGYYFNTFQPWSNYLSLVLLLANAIFLNFIFNTHEFWVKSTYIPSFIYILLSFYFPHSVYLTGEVLAQSFILMILYQLYSLNQQDDARKKSFNMGLFTALAVVCNPLYLVVLPSVMISLKFIRPFVLREYILLLLGFILPFIYLLVFDIELSRNLFQLLDKFQFSSENLLLFIVSSITVGILLSFGIMGLLNRSKTSSIRFKKLRNITLSFILFIVLGVGLSIALGGSVYYSSMLIVPLAFILPYSYLSLRIKGLVEVLILTLLLISVAKFFIY</sequence>
<feature type="transmembrane region" description="Helical" evidence="1">
    <location>
        <begin position="272"/>
        <end position="291"/>
    </location>
</feature>
<feature type="transmembrane region" description="Helical" evidence="1">
    <location>
        <begin position="86"/>
        <end position="119"/>
    </location>
</feature>
<keyword evidence="1" id="KW-1133">Transmembrane helix</keyword>
<organism evidence="2 3">
    <name type="scientific">Lishizhenia tianjinensis</name>
    <dbReference type="NCBI Taxonomy" id="477690"/>
    <lineage>
        <taxon>Bacteria</taxon>
        <taxon>Pseudomonadati</taxon>
        <taxon>Bacteroidota</taxon>
        <taxon>Flavobacteriia</taxon>
        <taxon>Flavobacteriales</taxon>
        <taxon>Crocinitomicaceae</taxon>
        <taxon>Lishizhenia</taxon>
    </lineage>
</organism>
<dbReference type="STRING" id="477690.SAMN05216474_2765"/>
<feature type="transmembrane region" description="Helical" evidence="1">
    <location>
        <begin position="247"/>
        <end position="266"/>
    </location>
</feature>
<evidence type="ECO:0000313" key="2">
    <source>
        <dbReference type="EMBL" id="SFT85768.1"/>
    </source>
</evidence>
<reference evidence="2 3" key="1">
    <citation type="submission" date="2016-10" db="EMBL/GenBank/DDBJ databases">
        <authorList>
            <person name="de Groot N.N."/>
        </authorList>
    </citation>
    <scope>NUCLEOTIDE SEQUENCE [LARGE SCALE GENOMIC DNA]</scope>
    <source>
        <strain evidence="2 3">CGMCC 1.7005</strain>
    </source>
</reference>
<dbReference type="Proteomes" id="UP000236454">
    <property type="component" value="Unassembled WGS sequence"/>
</dbReference>
<proteinExistence type="predicted"/>
<feature type="transmembrane region" description="Helical" evidence="1">
    <location>
        <begin position="298"/>
        <end position="316"/>
    </location>
</feature>
<accession>A0A1I7BF34</accession>
<gene>
    <name evidence="2" type="ORF">SAMN05216474_2765</name>
</gene>